<dbReference type="InterPro" id="IPR011990">
    <property type="entry name" value="TPR-like_helical_dom_sf"/>
</dbReference>
<name>A0ABX1P6X4_9CYAN</name>
<dbReference type="Proteomes" id="UP000718564">
    <property type="component" value="Unassembled WGS sequence"/>
</dbReference>
<keyword evidence="4" id="KW-1185">Reference proteome</keyword>
<dbReference type="EMBL" id="QMEB01000038">
    <property type="protein sequence ID" value="NMG19262.1"/>
    <property type="molecule type" value="Genomic_DNA"/>
</dbReference>
<comment type="caution">
    <text evidence="3">The sequence shown here is derived from an EMBL/GenBank/DDBJ whole genome shotgun (WGS) entry which is preliminary data.</text>
</comment>
<reference evidence="3 4" key="1">
    <citation type="submission" date="2018-06" db="EMBL/GenBank/DDBJ databases">
        <title>Comparative genomics of Brasilonema spp. strains.</title>
        <authorList>
            <person name="Alvarenga D.O."/>
            <person name="Fiore M.F."/>
            <person name="Varani A.M."/>
        </authorList>
    </citation>
    <scope>NUCLEOTIDE SEQUENCE [LARGE SCALE GENOMIC DNA]</scope>
    <source>
        <strain evidence="3 4">SPC951</strain>
    </source>
</reference>
<feature type="domain" description="CHAT" evidence="2">
    <location>
        <begin position="680"/>
        <end position="953"/>
    </location>
</feature>
<accession>A0ABX1P6X4</accession>
<feature type="region of interest" description="Disordered" evidence="1">
    <location>
        <begin position="557"/>
        <end position="580"/>
    </location>
</feature>
<evidence type="ECO:0000256" key="1">
    <source>
        <dbReference type="SAM" id="MobiDB-lite"/>
    </source>
</evidence>
<dbReference type="PANTHER" id="PTHR10098">
    <property type="entry name" value="RAPSYN-RELATED"/>
    <property type="match status" value="1"/>
</dbReference>
<dbReference type="SMART" id="SM00028">
    <property type="entry name" value="TPR"/>
    <property type="match status" value="7"/>
</dbReference>
<feature type="compositionally biased region" description="Basic and acidic residues" evidence="1">
    <location>
        <begin position="557"/>
        <end position="578"/>
    </location>
</feature>
<evidence type="ECO:0000259" key="2">
    <source>
        <dbReference type="Pfam" id="PF12770"/>
    </source>
</evidence>
<dbReference type="InterPro" id="IPR024983">
    <property type="entry name" value="CHAT_dom"/>
</dbReference>
<evidence type="ECO:0000313" key="4">
    <source>
        <dbReference type="Proteomes" id="UP000718564"/>
    </source>
</evidence>
<evidence type="ECO:0000313" key="3">
    <source>
        <dbReference type="EMBL" id="NMG19262.1"/>
    </source>
</evidence>
<dbReference type="PANTHER" id="PTHR10098:SF112">
    <property type="entry name" value="SLR0380 PROTEIN"/>
    <property type="match status" value="1"/>
</dbReference>
<dbReference type="InterPro" id="IPR019734">
    <property type="entry name" value="TPR_rpt"/>
</dbReference>
<dbReference type="Gene3D" id="1.25.40.10">
    <property type="entry name" value="Tetratricopeptide repeat domain"/>
    <property type="match status" value="3"/>
</dbReference>
<proteinExistence type="predicted"/>
<protein>
    <recommendedName>
        <fullName evidence="2">CHAT domain-containing protein</fullName>
    </recommendedName>
</protein>
<gene>
    <name evidence="3" type="ORF">DP116_07265</name>
</gene>
<dbReference type="Pfam" id="PF12770">
    <property type="entry name" value="CHAT"/>
    <property type="match status" value="1"/>
</dbReference>
<sequence length="955" mass="106171">MAGKKPVFFRILKSIVSFKYPGRSWIAQPIVAAIAVFLCVIVSPVLAQAPLVNSSVHQFTIGEGKTQDLVQQGKKLYDAGQFTLAVKVLQQASAAFRTQGDHLREAMTLSNLSLAFQQLSLWNQAEKSIVQTVNLLKGLNNSQESSKILAQAFDVQGRLQFSQGQAEAALTTWQKAAEIYQQMKDTAGLTRNRINSAQALQVLGRFRQAKKILTEVSQTIQNQPDSSTKASGLLSLGNIMQVVGDLKQSQQVLQQSLALAKATSSDQMIGETLFSLGNLARAQYNTKMALDYYQQAASASTDSTTRIQAHLNRLSLLVETKQFADALALSSQIQSEISNLPASRMVVEAKINFAQSLMKLNSCTSCKTLGPKVGNPPRVAKVFSTELNTDSPKFLVHFNGLGLLARNFSSGRATLSPSSPSLIETSAQILASAVQQAQSLLDLRAESYALGTLGNLYEINQQFNDAQKLTEKALVMAQSLNASDIVYQWQWQLGRIHKQQGNKKGAIVYYSEAFKTLQTLRSDLVAINPNIQFSFRESVEPVYRELVALLLQTENESVQHQESQKPENKKPKNQKSENQKNLQQARFVMESLQIAELDNFFRSACLTAKQELDPIVDKKDSRSAVFYPIILPDRLDVILKLPNQNLRHYKTVIAEDKVEGVVENLREYLGDVTRTSQVKQLSEQIYDWLIQPAEPELSQSGIKTLVFVLDGALRNIPMSVLYDKQQGKYLVEKYAIAVAPGLQLLDPKPLQQVKLNTIIAGVAAERAIENRKFPRLENVPRELQQIQSEVPKTEELLDQKFTENNLQNQLQSLPFTVVHLATHGEFSSDPEKTFVLTWDKLLKVKEFDNLLRVSDTKRSSTIELLVLSACKTAVGDKRAALGLAGVAVHAGARSTLATLWSVDDEYTADLMSRFYLELKAGVNKAEALRRAQLAVFAHQKNPYFWAPFVLVGNWL</sequence>
<dbReference type="SUPFAM" id="SSF48452">
    <property type="entry name" value="TPR-like"/>
    <property type="match status" value="3"/>
</dbReference>
<organism evidence="3 4">
    <name type="scientific">Brasilonema bromeliae SPC951</name>
    <dbReference type="NCBI Taxonomy" id="385972"/>
    <lineage>
        <taxon>Bacteria</taxon>
        <taxon>Bacillati</taxon>
        <taxon>Cyanobacteriota</taxon>
        <taxon>Cyanophyceae</taxon>
        <taxon>Nostocales</taxon>
        <taxon>Scytonemataceae</taxon>
        <taxon>Brasilonema</taxon>
        <taxon>Bromeliae group (in: Brasilonema)</taxon>
    </lineage>
</organism>
<dbReference type="RefSeq" id="WP_169154534.1">
    <property type="nucleotide sequence ID" value="NZ_CAWPJE010000414.1"/>
</dbReference>